<feature type="transmembrane region" description="Helical" evidence="6">
    <location>
        <begin position="377"/>
        <end position="405"/>
    </location>
</feature>
<gene>
    <name evidence="7" type="ordered locus">HCH_05803</name>
</gene>
<dbReference type="EMBL" id="CP000155">
    <property type="protein sequence ID" value="ABC32454.1"/>
    <property type="molecule type" value="Genomic_DNA"/>
</dbReference>
<dbReference type="AlphaFoldDB" id="Q2SA70"/>
<evidence type="ECO:0000256" key="3">
    <source>
        <dbReference type="ARBA" id="ARBA00022692"/>
    </source>
</evidence>
<dbReference type="RefSeq" id="WP_011399513.1">
    <property type="nucleotide sequence ID" value="NC_007645.1"/>
</dbReference>
<dbReference type="PANTHER" id="PTHR42770:SF13">
    <property type="entry name" value="L-METHIONINE_BRANCHED-CHAIN AMINO ACID EXPORTER YJEH"/>
    <property type="match status" value="1"/>
</dbReference>
<dbReference type="KEGG" id="hch:HCH_05803"/>
<feature type="transmembrane region" description="Helical" evidence="6">
    <location>
        <begin position="345"/>
        <end position="365"/>
    </location>
</feature>
<dbReference type="OrthoDB" id="9117841at2"/>
<feature type="transmembrane region" description="Helical" evidence="6">
    <location>
        <begin position="264"/>
        <end position="285"/>
    </location>
</feature>
<name>Q2SA70_HAHCH</name>
<dbReference type="GO" id="GO:0022857">
    <property type="term" value="F:transmembrane transporter activity"/>
    <property type="evidence" value="ECO:0007669"/>
    <property type="project" value="InterPro"/>
</dbReference>
<feature type="transmembrane region" description="Helical" evidence="6">
    <location>
        <begin position="87"/>
        <end position="104"/>
    </location>
</feature>
<feature type="transmembrane region" description="Helical" evidence="6">
    <location>
        <begin position="12"/>
        <end position="30"/>
    </location>
</feature>
<dbReference type="InterPro" id="IPR002293">
    <property type="entry name" value="AA/rel_permease1"/>
</dbReference>
<feature type="transmembrane region" description="Helical" evidence="6">
    <location>
        <begin position="150"/>
        <end position="168"/>
    </location>
</feature>
<proteinExistence type="predicted"/>
<keyword evidence="2" id="KW-1003">Cell membrane</keyword>
<dbReference type="PANTHER" id="PTHR42770">
    <property type="entry name" value="AMINO ACID TRANSPORTER-RELATED"/>
    <property type="match status" value="1"/>
</dbReference>
<feature type="transmembrane region" description="Helical" evidence="6">
    <location>
        <begin position="219"/>
        <end position="244"/>
    </location>
</feature>
<dbReference type="InterPro" id="IPR050367">
    <property type="entry name" value="APC_superfamily"/>
</dbReference>
<feature type="transmembrane region" description="Helical" evidence="6">
    <location>
        <begin position="110"/>
        <end position="138"/>
    </location>
</feature>
<accession>Q2SA70</accession>
<dbReference type="HOGENOM" id="CLU_007946_18_0_6"/>
<keyword evidence="5 6" id="KW-0472">Membrane</keyword>
<evidence type="ECO:0000256" key="6">
    <source>
        <dbReference type="SAM" id="Phobius"/>
    </source>
</evidence>
<protein>
    <submittedName>
        <fullName evidence="7">Amino acid transporters</fullName>
    </submittedName>
</protein>
<sequence length="419" mass="44644">MPSLHRSLSFSQGLGLLASALLGTGVFIVPELTVKHSGANALWGWGLLVFAIIPIAFAFARLGKRYPHAGGASHYVHSAFGATQGRIVGWVLLALVPVGLPAAMEMAGWFLTSLIALTSIELLAVKLTLVAGMLWVNLRGVKLSGSLQTAIAFSVGGIVVLLSILAWLDVIPPAPAEPSSFNWEQVGAAAGLAFWSFIGIETLAHLSTEFKNPERDFPLCLIIGVALVGLVYWMGSWVTLHYALGADYSGPAMVYLFDALIGGHGKLLIGLFGFLSCVATMNIYLAGSSRMLWSLGKDGATYPALGKVNRHGAPANAVFVMSIASIASLLVFSVLQVPLEELIRMANGMIVLVYLLTMLSAIRLFKGKDRILPGLGALVCLYLAYTLMSSLWCIAVVYTSIFIILKVRKPKQALMGAQA</sequence>
<dbReference type="Pfam" id="PF13520">
    <property type="entry name" value="AA_permease_2"/>
    <property type="match status" value="1"/>
</dbReference>
<evidence type="ECO:0000256" key="4">
    <source>
        <dbReference type="ARBA" id="ARBA00022989"/>
    </source>
</evidence>
<feature type="transmembrane region" description="Helical" evidence="6">
    <location>
        <begin position="188"/>
        <end position="207"/>
    </location>
</feature>
<dbReference type="Gene3D" id="1.20.1740.10">
    <property type="entry name" value="Amino acid/polyamine transporter I"/>
    <property type="match status" value="1"/>
</dbReference>
<dbReference type="GO" id="GO:0005886">
    <property type="term" value="C:plasma membrane"/>
    <property type="evidence" value="ECO:0007669"/>
    <property type="project" value="UniProtKB-SubCell"/>
</dbReference>
<dbReference type="NCBIfam" id="NF008245">
    <property type="entry name" value="PRK11021.1"/>
    <property type="match status" value="1"/>
</dbReference>
<keyword evidence="4 6" id="KW-1133">Transmembrane helix</keyword>
<evidence type="ECO:0000256" key="5">
    <source>
        <dbReference type="ARBA" id="ARBA00023136"/>
    </source>
</evidence>
<evidence type="ECO:0000256" key="2">
    <source>
        <dbReference type="ARBA" id="ARBA00022475"/>
    </source>
</evidence>
<evidence type="ECO:0000256" key="1">
    <source>
        <dbReference type="ARBA" id="ARBA00004651"/>
    </source>
</evidence>
<feature type="transmembrane region" description="Helical" evidence="6">
    <location>
        <begin position="317"/>
        <end position="339"/>
    </location>
</feature>
<dbReference type="Proteomes" id="UP000000238">
    <property type="component" value="Chromosome"/>
</dbReference>
<dbReference type="STRING" id="349521.HCH_05803"/>
<keyword evidence="8" id="KW-1185">Reference proteome</keyword>
<dbReference type="PIRSF" id="PIRSF006060">
    <property type="entry name" value="AA_transporter"/>
    <property type="match status" value="1"/>
</dbReference>
<comment type="subcellular location">
    <subcellularLocation>
        <location evidence="1">Cell membrane</location>
        <topology evidence="1">Multi-pass membrane protein</topology>
    </subcellularLocation>
</comment>
<feature type="transmembrane region" description="Helical" evidence="6">
    <location>
        <begin position="42"/>
        <end position="60"/>
    </location>
</feature>
<keyword evidence="3 6" id="KW-0812">Transmembrane</keyword>
<evidence type="ECO:0000313" key="7">
    <source>
        <dbReference type="EMBL" id="ABC32454.1"/>
    </source>
</evidence>
<evidence type="ECO:0000313" key="8">
    <source>
        <dbReference type="Proteomes" id="UP000000238"/>
    </source>
</evidence>
<reference evidence="7 8" key="1">
    <citation type="journal article" date="2005" name="Nucleic Acids Res.">
        <title>Genomic blueprint of Hahella chejuensis, a marine microbe producing an algicidal agent.</title>
        <authorList>
            <person name="Jeong H."/>
            <person name="Yim J.H."/>
            <person name="Lee C."/>
            <person name="Choi S.-H."/>
            <person name="Park Y.K."/>
            <person name="Yoon S.H."/>
            <person name="Hur C.-G."/>
            <person name="Kang H.-Y."/>
            <person name="Kim D."/>
            <person name="Lee H.H."/>
            <person name="Park K.H."/>
            <person name="Park S.-H."/>
            <person name="Park H.-S."/>
            <person name="Lee H.K."/>
            <person name="Oh T.K."/>
            <person name="Kim J.F."/>
        </authorList>
    </citation>
    <scope>NUCLEOTIDE SEQUENCE [LARGE SCALE GENOMIC DNA]</scope>
    <source>
        <strain evidence="7 8">KCTC 2396</strain>
    </source>
</reference>
<dbReference type="eggNOG" id="COG0531">
    <property type="taxonomic scope" value="Bacteria"/>
</dbReference>
<organism evidence="7 8">
    <name type="scientific">Hahella chejuensis (strain KCTC 2396)</name>
    <dbReference type="NCBI Taxonomy" id="349521"/>
    <lineage>
        <taxon>Bacteria</taxon>
        <taxon>Pseudomonadati</taxon>
        <taxon>Pseudomonadota</taxon>
        <taxon>Gammaproteobacteria</taxon>
        <taxon>Oceanospirillales</taxon>
        <taxon>Hahellaceae</taxon>
        <taxon>Hahella</taxon>
    </lineage>
</organism>